<evidence type="ECO:0000256" key="1">
    <source>
        <dbReference type="SAM" id="Phobius"/>
    </source>
</evidence>
<keyword evidence="1" id="KW-1133">Transmembrane helix</keyword>
<keyword evidence="1" id="KW-0472">Membrane</keyword>
<feature type="transmembrane region" description="Helical" evidence="1">
    <location>
        <begin position="12"/>
        <end position="36"/>
    </location>
</feature>
<dbReference type="Proteomes" id="UP001231616">
    <property type="component" value="Unassembled WGS sequence"/>
</dbReference>
<name>A0ABT9H0S8_9GAMM</name>
<reference evidence="2 3" key="1">
    <citation type="submission" date="2023-08" db="EMBL/GenBank/DDBJ databases">
        <authorList>
            <person name="Joshi A."/>
            <person name="Thite S."/>
        </authorList>
    </citation>
    <scope>NUCLEOTIDE SEQUENCE [LARGE SCALE GENOMIC DNA]</scope>
    <source>
        <strain evidence="2 3">AC40</strain>
    </source>
</reference>
<gene>
    <name evidence="2" type="ORF">Q3O60_12045</name>
</gene>
<keyword evidence="3" id="KW-1185">Reference proteome</keyword>
<evidence type="ECO:0000313" key="2">
    <source>
        <dbReference type="EMBL" id="MDP4536924.1"/>
    </source>
</evidence>
<dbReference type="RefSeq" id="WP_305894189.1">
    <property type="nucleotide sequence ID" value="NZ_JAUZVZ010000016.1"/>
</dbReference>
<protein>
    <submittedName>
        <fullName evidence="2">Uncharacterized protein</fullName>
    </submittedName>
</protein>
<dbReference type="EMBL" id="JAUZVZ010000016">
    <property type="protein sequence ID" value="MDP4536924.1"/>
    <property type="molecule type" value="Genomic_DNA"/>
</dbReference>
<accession>A0ABT9H0S8</accession>
<evidence type="ECO:0000313" key="3">
    <source>
        <dbReference type="Proteomes" id="UP001231616"/>
    </source>
</evidence>
<feature type="transmembrane region" description="Helical" evidence="1">
    <location>
        <begin position="75"/>
        <end position="96"/>
    </location>
</feature>
<keyword evidence="1" id="KW-0812">Transmembrane</keyword>
<feature type="transmembrane region" description="Helical" evidence="1">
    <location>
        <begin position="48"/>
        <end position="69"/>
    </location>
</feature>
<proteinExistence type="predicted"/>
<comment type="caution">
    <text evidence="2">The sequence shown here is derived from an EMBL/GenBank/DDBJ whole genome shotgun (WGS) entry which is preliminary data.</text>
</comment>
<organism evidence="2 3">
    <name type="scientific">Alkalimonas collagenimarina</name>
    <dbReference type="NCBI Taxonomy" id="400390"/>
    <lineage>
        <taxon>Bacteria</taxon>
        <taxon>Pseudomonadati</taxon>
        <taxon>Pseudomonadota</taxon>
        <taxon>Gammaproteobacteria</taxon>
        <taxon>Alkalimonas</taxon>
    </lineage>
</organism>
<sequence length="99" mass="11267">MEPLQSQPQFSAWQIIILLLLLVLTTLGQPLVLWLFPMLSALISEQSLQILFPLLGIGFITLLFEQWGVIQMRPYFINSGLTLPLLASFALLYPLLSYF</sequence>